<keyword evidence="1" id="KW-0472">Membrane</keyword>
<dbReference type="Pfam" id="PF07811">
    <property type="entry name" value="TadE"/>
    <property type="match status" value="1"/>
</dbReference>
<keyword evidence="1" id="KW-0812">Transmembrane</keyword>
<name>A0ABX0DHF4_9MICC</name>
<evidence type="ECO:0000313" key="3">
    <source>
        <dbReference type="EMBL" id="NGN83642.1"/>
    </source>
</evidence>
<evidence type="ECO:0000313" key="4">
    <source>
        <dbReference type="Proteomes" id="UP000479226"/>
    </source>
</evidence>
<reference evidence="3 4" key="1">
    <citation type="submission" date="2020-02" db="EMBL/GenBank/DDBJ databases">
        <title>Genome sequence of the type strain DSM 27180 of Arthrobacter silviterrae.</title>
        <authorList>
            <person name="Gao J."/>
            <person name="Sun J."/>
        </authorList>
    </citation>
    <scope>NUCLEOTIDE SEQUENCE [LARGE SCALE GENOMIC DNA]</scope>
    <source>
        <strain evidence="3 4">DSM 27180</strain>
    </source>
</reference>
<keyword evidence="1" id="KW-1133">Transmembrane helix</keyword>
<gene>
    <name evidence="3" type="ORF">G6N77_09260</name>
</gene>
<protein>
    <submittedName>
        <fullName evidence="3">Pilus assembly protein</fullName>
    </submittedName>
</protein>
<feature type="domain" description="TadE-like" evidence="2">
    <location>
        <begin position="9"/>
        <end position="51"/>
    </location>
</feature>
<comment type="caution">
    <text evidence="3">The sequence shown here is derived from an EMBL/GenBank/DDBJ whole genome shotgun (WGS) entry which is preliminary data.</text>
</comment>
<dbReference type="EMBL" id="JAAKZI010000013">
    <property type="protein sequence ID" value="NGN83642.1"/>
    <property type="molecule type" value="Genomic_DNA"/>
</dbReference>
<accession>A0ABX0DHF4</accession>
<organism evidence="3 4">
    <name type="scientific">Arthrobacter silviterrae</name>
    <dbReference type="NCBI Taxonomy" id="2026658"/>
    <lineage>
        <taxon>Bacteria</taxon>
        <taxon>Bacillati</taxon>
        <taxon>Actinomycetota</taxon>
        <taxon>Actinomycetes</taxon>
        <taxon>Micrococcales</taxon>
        <taxon>Micrococcaceae</taxon>
        <taxon>Arthrobacter</taxon>
    </lineage>
</organism>
<evidence type="ECO:0000259" key="2">
    <source>
        <dbReference type="Pfam" id="PF07811"/>
    </source>
</evidence>
<sequence length="131" mass="13616">MKRSNPERGAAAVEFALLLPVLLLLVLGIMEFGRLYNIQISASNAAREGARYAAVHYTDSGYVNDAAISAARNSAPTLPASTQVIITYSAGACSAGSTVKVTVRPPATWMTGYLPMPAPQITGVGVMQCGG</sequence>
<dbReference type="InterPro" id="IPR012495">
    <property type="entry name" value="TadE-like_dom"/>
</dbReference>
<proteinExistence type="predicted"/>
<feature type="transmembrane region" description="Helical" evidence="1">
    <location>
        <begin position="12"/>
        <end position="30"/>
    </location>
</feature>
<dbReference type="Proteomes" id="UP000479226">
    <property type="component" value="Unassembled WGS sequence"/>
</dbReference>
<keyword evidence="4" id="KW-1185">Reference proteome</keyword>
<evidence type="ECO:0000256" key="1">
    <source>
        <dbReference type="SAM" id="Phobius"/>
    </source>
</evidence>